<dbReference type="EMBL" id="CM003613">
    <property type="protein sequence ID" value="KYP57275.1"/>
    <property type="molecule type" value="Genomic_DNA"/>
</dbReference>
<dbReference type="STRING" id="3821.A0A151SR65"/>
<name>A0A151SR65_CAJCA</name>
<evidence type="ECO:0000313" key="2">
    <source>
        <dbReference type="Proteomes" id="UP000075243"/>
    </source>
</evidence>
<reference evidence="1 2" key="1">
    <citation type="journal article" date="2012" name="Nat. Biotechnol.">
        <title>Draft genome sequence of pigeonpea (Cajanus cajan), an orphan legume crop of resource-poor farmers.</title>
        <authorList>
            <person name="Varshney R.K."/>
            <person name="Chen W."/>
            <person name="Li Y."/>
            <person name="Bharti A.K."/>
            <person name="Saxena R.K."/>
            <person name="Schlueter J.A."/>
            <person name="Donoghue M.T."/>
            <person name="Azam S."/>
            <person name="Fan G."/>
            <person name="Whaley A.M."/>
            <person name="Farmer A.D."/>
            <person name="Sheridan J."/>
            <person name="Iwata A."/>
            <person name="Tuteja R."/>
            <person name="Penmetsa R.V."/>
            <person name="Wu W."/>
            <person name="Upadhyaya H.D."/>
            <person name="Yang S.P."/>
            <person name="Shah T."/>
            <person name="Saxena K.B."/>
            <person name="Michael T."/>
            <person name="McCombie W.R."/>
            <person name="Yang B."/>
            <person name="Zhang G."/>
            <person name="Yang H."/>
            <person name="Wang J."/>
            <person name="Spillane C."/>
            <person name="Cook D.R."/>
            <person name="May G.D."/>
            <person name="Xu X."/>
            <person name="Jackson S.A."/>
        </authorList>
    </citation>
    <scope>NUCLEOTIDE SEQUENCE [LARGE SCALE GENOMIC DNA]</scope>
    <source>
        <strain evidence="2">cv. Asha</strain>
    </source>
</reference>
<gene>
    <name evidence="1" type="ORF">KK1_003534</name>
</gene>
<accession>A0A151SR65</accession>
<dbReference type="Proteomes" id="UP000075243">
    <property type="component" value="Chromosome 11"/>
</dbReference>
<keyword evidence="2" id="KW-1185">Reference proteome</keyword>
<proteinExistence type="predicted"/>
<evidence type="ECO:0000313" key="1">
    <source>
        <dbReference type="EMBL" id="KYP57275.1"/>
    </source>
</evidence>
<dbReference type="OMA" id="IANIMYN"/>
<dbReference type="AlphaFoldDB" id="A0A151SR65"/>
<sequence length="201" mass="21809">MSLYKGIIIPVHALLIPLLKLSKSNEDSNSCTSGSHFHSFNPSNAKQTQPFSNILNIDHFLEKIYVWGGEAQSPILISGPLVFAEVLNFIASAISSAGGVGGDGLFIPATCAPQVLNFGDKSLIDYDIALSSQPCMHVAGSESRSYLQPCIPRMIDLLFAIFLARSTSKTCTSGLLFWKVESEEMRKNGLEELEKGLLEEG</sequence>
<dbReference type="Gramene" id="C.cajan_03455.t">
    <property type="protein sequence ID" value="C.cajan_03455.t"/>
    <property type="gene ID" value="C.cajan_03455"/>
</dbReference>
<organism evidence="1 2">
    <name type="scientific">Cajanus cajan</name>
    <name type="common">Pigeon pea</name>
    <name type="synonym">Cajanus indicus</name>
    <dbReference type="NCBI Taxonomy" id="3821"/>
    <lineage>
        <taxon>Eukaryota</taxon>
        <taxon>Viridiplantae</taxon>
        <taxon>Streptophyta</taxon>
        <taxon>Embryophyta</taxon>
        <taxon>Tracheophyta</taxon>
        <taxon>Spermatophyta</taxon>
        <taxon>Magnoliopsida</taxon>
        <taxon>eudicotyledons</taxon>
        <taxon>Gunneridae</taxon>
        <taxon>Pentapetalae</taxon>
        <taxon>rosids</taxon>
        <taxon>fabids</taxon>
        <taxon>Fabales</taxon>
        <taxon>Fabaceae</taxon>
        <taxon>Papilionoideae</taxon>
        <taxon>50 kb inversion clade</taxon>
        <taxon>NPAAA clade</taxon>
        <taxon>indigoferoid/millettioid clade</taxon>
        <taxon>Phaseoleae</taxon>
        <taxon>Cajanus</taxon>
    </lineage>
</organism>
<protein>
    <submittedName>
        <fullName evidence="1">Uncharacterized protein</fullName>
    </submittedName>
</protein>